<dbReference type="AlphaFoldDB" id="A0A8S1VAL9"/>
<name>A0A8S1VAL9_9CILI</name>
<dbReference type="EMBL" id="CAJJDO010000058">
    <property type="protein sequence ID" value="CAD8172822.1"/>
    <property type="molecule type" value="Genomic_DNA"/>
</dbReference>
<comment type="caution">
    <text evidence="1">The sequence shown here is derived from an EMBL/GenBank/DDBJ whole genome shotgun (WGS) entry which is preliminary data.</text>
</comment>
<dbReference type="Proteomes" id="UP000689195">
    <property type="component" value="Unassembled WGS sequence"/>
</dbReference>
<organism evidence="1 2">
    <name type="scientific">Paramecium pentaurelia</name>
    <dbReference type="NCBI Taxonomy" id="43138"/>
    <lineage>
        <taxon>Eukaryota</taxon>
        <taxon>Sar</taxon>
        <taxon>Alveolata</taxon>
        <taxon>Ciliophora</taxon>
        <taxon>Intramacronucleata</taxon>
        <taxon>Oligohymenophorea</taxon>
        <taxon>Peniculida</taxon>
        <taxon>Parameciidae</taxon>
        <taxon>Paramecium</taxon>
    </lineage>
</organism>
<evidence type="ECO:0000313" key="2">
    <source>
        <dbReference type="Proteomes" id="UP000689195"/>
    </source>
</evidence>
<protein>
    <submittedName>
        <fullName evidence="1">Uncharacterized protein</fullName>
    </submittedName>
</protein>
<accession>A0A8S1VAL9</accession>
<keyword evidence="2" id="KW-1185">Reference proteome</keyword>
<sequence length="109" mass="13366">MEQFSLLLFNITSKIKYSFIKMQIIVKKEQVIINNQSLKQISAIIFKYFRQSRCFRMKYLYDKFVLSQFIFQQIMMKRILSKFIHQFSKTEIYQNCIFEFFKSNNNALL</sequence>
<proteinExistence type="predicted"/>
<reference evidence="1" key="1">
    <citation type="submission" date="2021-01" db="EMBL/GenBank/DDBJ databases">
        <authorList>
            <consortium name="Genoscope - CEA"/>
            <person name="William W."/>
        </authorList>
    </citation>
    <scope>NUCLEOTIDE SEQUENCE</scope>
</reference>
<gene>
    <name evidence="1" type="ORF">PPENT_87.1.T0580073</name>
</gene>
<evidence type="ECO:0000313" key="1">
    <source>
        <dbReference type="EMBL" id="CAD8172822.1"/>
    </source>
</evidence>